<protein>
    <submittedName>
        <fullName evidence="2">Uncharacterized protein</fullName>
    </submittedName>
</protein>
<dbReference type="AlphaFoldDB" id="E6QIA0"/>
<comment type="caution">
    <text evidence="2">The sequence shown here is derived from an EMBL/GenBank/DDBJ whole genome shotgun (WGS) entry which is preliminary data.</text>
</comment>
<gene>
    <name evidence="2" type="ORF">CARN6_0267</name>
</gene>
<feature type="region of interest" description="Disordered" evidence="1">
    <location>
        <begin position="1"/>
        <end position="47"/>
    </location>
</feature>
<evidence type="ECO:0000256" key="1">
    <source>
        <dbReference type="SAM" id="MobiDB-lite"/>
    </source>
</evidence>
<sequence length="113" mass="12217">MIERDGGMMAPRTSKPASRQGISKSPTGIVGLEQITGGGLPQGRPTLGWGSSAIREVEETIRAICKVEGDDGILFDGESVEGTRIKEEDEYKGVRVKFHAVLAGTRTSPRQRY</sequence>
<proteinExistence type="predicted"/>
<name>E6QIA0_9ZZZZ</name>
<organism evidence="2">
    <name type="scientific">mine drainage metagenome</name>
    <dbReference type="NCBI Taxonomy" id="410659"/>
    <lineage>
        <taxon>unclassified sequences</taxon>
        <taxon>metagenomes</taxon>
        <taxon>ecological metagenomes</taxon>
    </lineage>
</organism>
<dbReference type="EMBL" id="CABQ01000047">
    <property type="protein sequence ID" value="CBI06965.1"/>
    <property type="molecule type" value="Genomic_DNA"/>
</dbReference>
<feature type="compositionally biased region" description="Polar residues" evidence="1">
    <location>
        <begin position="15"/>
        <end position="26"/>
    </location>
</feature>
<reference evidence="2" key="1">
    <citation type="submission" date="2009-10" db="EMBL/GenBank/DDBJ databases">
        <title>Diversity of trophic interactions inside an arsenic-rich microbial ecosystem.</title>
        <authorList>
            <person name="Bertin P.N."/>
            <person name="Heinrich-Salmeron A."/>
            <person name="Pelletier E."/>
            <person name="Goulhen-Chollet F."/>
            <person name="Arsene-Ploetze F."/>
            <person name="Gallien S."/>
            <person name="Calteau A."/>
            <person name="Vallenet D."/>
            <person name="Casiot C."/>
            <person name="Chane-Woon-Ming B."/>
            <person name="Giloteaux L."/>
            <person name="Barakat M."/>
            <person name="Bonnefoy V."/>
            <person name="Bruneel O."/>
            <person name="Chandler M."/>
            <person name="Cleiss J."/>
            <person name="Duran R."/>
            <person name="Elbaz-Poulichet F."/>
            <person name="Fonknechten N."/>
            <person name="Lauga B."/>
            <person name="Mornico D."/>
            <person name="Ortet P."/>
            <person name="Schaeffer C."/>
            <person name="Siguier P."/>
            <person name="Alexander Thil Smith A."/>
            <person name="Van Dorsselaer A."/>
            <person name="Weissenbach J."/>
            <person name="Medigue C."/>
            <person name="Le Paslier D."/>
        </authorList>
    </citation>
    <scope>NUCLEOTIDE SEQUENCE</scope>
</reference>
<accession>E6QIA0</accession>
<evidence type="ECO:0000313" key="2">
    <source>
        <dbReference type="EMBL" id="CBI06965.1"/>
    </source>
</evidence>